<evidence type="ECO:0000313" key="12">
    <source>
        <dbReference type="RefSeq" id="XP_031553127.1"/>
    </source>
</evidence>
<feature type="repeat" description="WD" evidence="6">
    <location>
        <begin position="54"/>
        <end position="95"/>
    </location>
</feature>
<dbReference type="GO" id="GO:0005680">
    <property type="term" value="C:anaphase-promoting complex"/>
    <property type="evidence" value="ECO:0007669"/>
    <property type="project" value="InterPro"/>
</dbReference>
<dbReference type="GO" id="GO:0070979">
    <property type="term" value="P:protein K11-linked ubiquitination"/>
    <property type="evidence" value="ECO:0007669"/>
    <property type="project" value="TreeGrafter"/>
</dbReference>
<dbReference type="InParanoid" id="A0A6P8HKA4"/>
<dbReference type="Pfam" id="PF12896">
    <property type="entry name" value="ANAPC4"/>
    <property type="match status" value="1"/>
</dbReference>
<protein>
    <recommendedName>
        <fullName evidence="1">Anaphase-promoting complex subunit 4</fullName>
    </recommendedName>
</protein>
<name>A0A6P8HKA4_ACTTE</name>
<dbReference type="AlphaFoldDB" id="A0A6P8HKA4"/>
<dbReference type="RefSeq" id="XP_031553127.1">
    <property type="nucleotide sequence ID" value="XM_031697267.1"/>
</dbReference>
<dbReference type="PANTHER" id="PTHR13260:SF0">
    <property type="entry name" value="ANAPHASE-PROMOTING COMPLEX SUBUNIT 4"/>
    <property type="match status" value="1"/>
</dbReference>
<keyword evidence="5" id="KW-0131">Cell cycle</keyword>
<dbReference type="GO" id="GO:0034399">
    <property type="term" value="C:nuclear periphery"/>
    <property type="evidence" value="ECO:0007669"/>
    <property type="project" value="TreeGrafter"/>
</dbReference>
<feature type="compositionally biased region" description="Basic and acidic residues" evidence="7">
    <location>
        <begin position="749"/>
        <end position="758"/>
    </location>
</feature>
<reference evidence="12" key="1">
    <citation type="submission" date="2025-08" db="UniProtKB">
        <authorList>
            <consortium name="RefSeq"/>
        </authorList>
    </citation>
    <scope>IDENTIFICATION</scope>
    <source>
        <tissue evidence="12">Tentacle</tissue>
    </source>
</reference>
<dbReference type="GeneID" id="116290260"/>
<dbReference type="SMART" id="SM00320">
    <property type="entry name" value="WD40"/>
    <property type="match status" value="2"/>
</dbReference>
<dbReference type="PANTHER" id="PTHR13260">
    <property type="entry name" value="ANAPHASE PROMOTING COMPLEX SUBUNIT 4 APC4"/>
    <property type="match status" value="1"/>
</dbReference>
<dbReference type="InterPro" id="IPR036322">
    <property type="entry name" value="WD40_repeat_dom_sf"/>
</dbReference>
<dbReference type="Gene3D" id="2.130.10.10">
    <property type="entry name" value="YVTN repeat-like/Quinoprotein amine dehydrogenase"/>
    <property type="match status" value="1"/>
</dbReference>
<keyword evidence="4" id="KW-0833">Ubl conjugation pathway</keyword>
<dbReference type="PROSITE" id="PS50082">
    <property type="entry name" value="WD_REPEATS_2"/>
    <property type="match status" value="1"/>
</dbReference>
<feature type="compositionally biased region" description="Acidic residues" evidence="7">
    <location>
        <begin position="736"/>
        <end position="748"/>
    </location>
</feature>
<keyword evidence="3" id="KW-0498">Mitosis</keyword>
<evidence type="ECO:0000256" key="5">
    <source>
        <dbReference type="ARBA" id="ARBA00023306"/>
    </source>
</evidence>
<evidence type="ECO:0000259" key="8">
    <source>
        <dbReference type="Pfam" id="PF12894"/>
    </source>
</evidence>
<dbReference type="InterPro" id="IPR001680">
    <property type="entry name" value="WD40_rpt"/>
</dbReference>
<dbReference type="InterPro" id="IPR024977">
    <property type="entry name" value="Apc4-like_WD40_dom"/>
</dbReference>
<evidence type="ECO:0000259" key="10">
    <source>
        <dbReference type="Pfam" id="PF23405"/>
    </source>
</evidence>
<dbReference type="OrthoDB" id="2110451at2759"/>
<feature type="region of interest" description="Disordered" evidence="7">
    <location>
        <begin position="734"/>
        <end position="765"/>
    </location>
</feature>
<keyword evidence="2" id="KW-0132">Cell division</keyword>
<dbReference type="InterPro" id="IPR015943">
    <property type="entry name" value="WD40/YVTN_repeat-like_dom_sf"/>
</dbReference>
<evidence type="ECO:0000256" key="3">
    <source>
        <dbReference type="ARBA" id="ARBA00022776"/>
    </source>
</evidence>
<evidence type="ECO:0000256" key="4">
    <source>
        <dbReference type="ARBA" id="ARBA00022786"/>
    </source>
</evidence>
<dbReference type="InterPro" id="IPR024789">
    <property type="entry name" value="APC4"/>
</dbReference>
<accession>A0A6P8HKA4</accession>
<dbReference type="InterPro" id="IPR024790">
    <property type="entry name" value="APC4_long_dom"/>
</dbReference>
<dbReference type="GO" id="GO:0031145">
    <property type="term" value="P:anaphase-promoting complex-dependent catabolic process"/>
    <property type="evidence" value="ECO:0007669"/>
    <property type="project" value="InterPro"/>
</dbReference>
<feature type="domain" description="Anaphase-promoting complex subunit 4 long" evidence="9">
    <location>
        <begin position="241"/>
        <end position="434"/>
    </location>
</feature>
<dbReference type="FunCoup" id="A0A6P8HKA4">
    <property type="interactions" value="2705"/>
</dbReference>
<keyword evidence="11" id="KW-1185">Reference proteome</keyword>
<evidence type="ECO:0000256" key="1">
    <source>
        <dbReference type="ARBA" id="ARBA00016067"/>
    </source>
</evidence>
<evidence type="ECO:0000256" key="2">
    <source>
        <dbReference type="ARBA" id="ARBA00022618"/>
    </source>
</evidence>
<dbReference type="Proteomes" id="UP000515163">
    <property type="component" value="Unplaced"/>
</dbReference>
<feature type="compositionally biased region" description="Basic and acidic residues" evidence="7">
    <location>
        <begin position="151"/>
        <end position="162"/>
    </location>
</feature>
<evidence type="ECO:0000256" key="6">
    <source>
        <dbReference type="PROSITE-ProRule" id="PRU00221"/>
    </source>
</evidence>
<feature type="region of interest" description="Disordered" evidence="7">
    <location>
        <begin position="144"/>
        <end position="163"/>
    </location>
</feature>
<feature type="domain" description="Anaphase-promoting complex subunit 4-like WD40" evidence="8">
    <location>
        <begin position="23"/>
        <end position="109"/>
    </location>
</feature>
<dbReference type="InterPro" id="IPR056358">
    <property type="entry name" value="APC4_C"/>
</dbReference>
<dbReference type="KEGG" id="aten:116290260"/>
<sequence>MAGSSGSFRQLKDKPCSAEVSCMKWSPKMDLLALVSAEGEVWLHRLSWKRVWCVPASEGKAVQIAWRPDGKVLCVGHQDGTIKLFDVENAECIHTCSIGETPSYMDWIEQVKTSSLCKDIDKQPFNVDKAELLLPTLPSLPKSGESLFSKDSNEEGNKDPKKLSSLPEELSILCIGDKKGQVHIFLYGVFLCGVVSMTNTFEDSEILNVSFSTNLKVISAVIKSMTSSDQQVLLLELYGSPLLSSRQHELSVVSKKIGTILTLMEYFNKTITLMSEAWEDILLEMDTKLTTFASERLSAGSSVSEEFLTLLTRGTASPELQAFLLHELTEKGLKKLGHNIENSYSSIQGLALKHLQCVTQALLFHLTEMNGMAKWYDHFGILGLSDESIQKTIKMLGSVMLKTRELVDVIETSLKSFKAFFQWLYSVILRLSDEAVPSYVKQFSQQDIIMIANFLEDQLKVNDQGKFSLERVGQYFENKPLTDISSYGDTPWTRFVASNPVLIRSPLIITHNKNVSLTTLAKQLQESIESAFEKLADTIGNSFQCQSSTHLADCDSSSSVTVSQSTSKATGAQNLVFGAGKHELNKVFLVCLTSDQNNEGAVTGKASKVFVSQIPTEEDDISYGILDAMFYDSETLTVLLKEKGIDKTEGEKVTVLAQVPLNLIPLDSFIPFSKKEFHYGSFLAISPSLAVHDIGPKLTHYRKLSGFQSGSISVSGSRKVSCVLSSTRRRVKLFDMDAEDEEEDDEDEVSKNESKDFEETANTTL</sequence>
<evidence type="ECO:0000313" key="11">
    <source>
        <dbReference type="Proteomes" id="UP000515163"/>
    </source>
</evidence>
<dbReference type="SUPFAM" id="SSF50978">
    <property type="entry name" value="WD40 repeat-like"/>
    <property type="match status" value="1"/>
</dbReference>
<organism evidence="11 12">
    <name type="scientific">Actinia tenebrosa</name>
    <name type="common">Australian red waratah sea anemone</name>
    <dbReference type="NCBI Taxonomy" id="6105"/>
    <lineage>
        <taxon>Eukaryota</taxon>
        <taxon>Metazoa</taxon>
        <taxon>Cnidaria</taxon>
        <taxon>Anthozoa</taxon>
        <taxon>Hexacorallia</taxon>
        <taxon>Actiniaria</taxon>
        <taxon>Actiniidae</taxon>
        <taxon>Actinia</taxon>
    </lineage>
</organism>
<dbReference type="Pfam" id="PF23405">
    <property type="entry name" value="WD40_APC4_C-half"/>
    <property type="match status" value="1"/>
</dbReference>
<feature type="domain" description="Anaphase-promoting complex subunit 4 C-terminal half WD40" evidence="10">
    <location>
        <begin position="568"/>
        <end position="734"/>
    </location>
</feature>
<evidence type="ECO:0000256" key="7">
    <source>
        <dbReference type="SAM" id="MobiDB-lite"/>
    </source>
</evidence>
<proteinExistence type="predicted"/>
<gene>
    <name evidence="12" type="primary">LOC116290260</name>
</gene>
<keyword evidence="6" id="KW-0853">WD repeat</keyword>
<dbReference type="Pfam" id="PF12894">
    <property type="entry name" value="ANAPC4_WD40"/>
    <property type="match status" value="1"/>
</dbReference>
<evidence type="ECO:0000259" key="9">
    <source>
        <dbReference type="Pfam" id="PF12896"/>
    </source>
</evidence>
<dbReference type="GO" id="GO:0051301">
    <property type="term" value="P:cell division"/>
    <property type="evidence" value="ECO:0007669"/>
    <property type="project" value="UniProtKB-KW"/>
</dbReference>